<keyword evidence="1" id="KW-1133">Transmembrane helix</keyword>
<dbReference type="EMBL" id="JABCJJ010000009">
    <property type="protein sequence ID" value="NMR20165.1"/>
    <property type="molecule type" value="Genomic_DNA"/>
</dbReference>
<dbReference type="Proteomes" id="UP000562124">
    <property type="component" value="Unassembled WGS sequence"/>
</dbReference>
<accession>A0A7Y0LYC6</accession>
<comment type="caution">
    <text evidence="2">The sequence shown here is derived from an EMBL/GenBank/DDBJ whole genome shotgun (WGS) entry which is preliminary data.</text>
</comment>
<keyword evidence="3" id="KW-1185">Reference proteome</keyword>
<evidence type="ECO:0000313" key="3">
    <source>
        <dbReference type="Proteomes" id="UP000562124"/>
    </source>
</evidence>
<evidence type="ECO:0000256" key="1">
    <source>
        <dbReference type="SAM" id="Phobius"/>
    </source>
</evidence>
<keyword evidence="1" id="KW-0472">Membrane</keyword>
<proteinExistence type="predicted"/>
<sequence length="233" mass="24757">MTFTLERGARTATPKNMSLGQGLPQVNLLPPEVRAARALSGTKRRLALVLVVVFLLVAVAYAGALMQAGAAKGELTKAQEQTAELTAQQAQYAEVPVVLGRLDELESARELGFSTEIPWSPYVKAVLATMPEGVLLSNINVTSATPMLAPAAPLDPLQAPSVSRVDFMARSTTLVASGAWIDALNSIPGFADAWVSSVAVAEDETYGPHYEVTASVQVDESAYTNRFVIEEGR</sequence>
<organism evidence="2 3">
    <name type="scientific">Cellulomonas fimi</name>
    <dbReference type="NCBI Taxonomy" id="1708"/>
    <lineage>
        <taxon>Bacteria</taxon>
        <taxon>Bacillati</taxon>
        <taxon>Actinomycetota</taxon>
        <taxon>Actinomycetes</taxon>
        <taxon>Micrococcales</taxon>
        <taxon>Cellulomonadaceae</taxon>
        <taxon>Cellulomonas</taxon>
    </lineage>
</organism>
<dbReference type="AlphaFoldDB" id="A0A7Y0LYC6"/>
<gene>
    <name evidence="2" type="ORF">HIR71_08030</name>
</gene>
<dbReference type="RefSeq" id="WP_169324535.1">
    <property type="nucleotide sequence ID" value="NZ_JABCJJ010000009.1"/>
</dbReference>
<feature type="transmembrane region" description="Helical" evidence="1">
    <location>
        <begin position="46"/>
        <end position="66"/>
    </location>
</feature>
<evidence type="ECO:0000313" key="2">
    <source>
        <dbReference type="EMBL" id="NMR20165.1"/>
    </source>
</evidence>
<protein>
    <submittedName>
        <fullName evidence="2">Fimbrial assembly protein</fullName>
    </submittedName>
</protein>
<name>A0A7Y0LYC6_CELFI</name>
<keyword evidence="1" id="KW-0812">Transmembrane</keyword>
<reference evidence="2 3" key="1">
    <citation type="submission" date="2020-04" db="EMBL/GenBank/DDBJ databases">
        <title>Sequencing and Assembly of C. fimi.</title>
        <authorList>
            <person name="Ramsey A.R."/>
        </authorList>
    </citation>
    <scope>NUCLEOTIDE SEQUENCE [LARGE SCALE GENOMIC DNA]</scope>
    <source>
        <strain evidence="2 3">SB</strain>
    </source>
</reference>